<dbReference type="InterPro" id="IPR011330">
    <property type="entry name" value="Glyco_hydro/deAcase_b/a-brl"/>
</dbReference>
<keyword evidence="2" id="KW-0812">Transmembrane</keyword>
<feature type="domain" description="NodB homology" evidence="3">
    <location>
        <begin position="255"/>
        <end position="416"/>
    </location>
</feature>
<name>A0ABS9R4J3_9FIRM</name>
<protein>
    <submittedName>
        <fullName evidence="4">Polysaccharide deacetylase family protein</fullName>
    </submittedName>
</protein>
<dbReference type="InterPro" id="IPR002509">
    <property type="entry name" value="NODB_dom"/>
</dbReference>
<sequence length="416" mass="47890">MKKRNKTTKRLQILVLALGFVCCGLLAFYVYTSHKTIDITEFYHPYVQVNKEAALYQLNKDEYEEFAKVYPNVTMQLENKDKQDMHTAYFKLKNQDVYVKAEDVKEAAALTKQKMTSRYLPFNETITTNDSYTLKDGDGNALVTMNQKDSYPIYMKNKKTIGVMVNDQLYFIDQKDIKETKQADNTKEEAAKDVPVFMYHYFYSKANGEKAENGNWLEVNDFEDQLKYLKEKGYQTVYMQDLEYFMDGKIRLPKKSVSLTVDDGTKSIYQYAYPLLKKYDMKATLFLIMNKFKDDTLPDTFQEMKENGMELQSHSYAMHTGGCDGGHGGALRCVDLDTGIKDTKKSFSIIGGGFVYCYPYGDVTESALEIMKDSGVRMAFTTNYGKIEPGMDKLQLPRVRIFGESGLSQFIYSLDE</sequence>
<dbReference type="Pfam" id="PF01522">
    <property type="entry name" value="Polysacc_deac_1"/>
    <property type="match status" value="1"/>
</dbReference>
<gene>
    <name evidence="4" type="ORF">LQE99_05385</name>
</gene>
<accession>A0ABS9R4J3</accession>
<keyword evidence="2" id="KW-0472">Membrane</keyword>
<organism evidence="4 5">
    <name type="scientific">Amedibacillus hominis</name>
    <dbReference type="NCBI Taxonomy" id="2897776"/>
    <lineage>
        <taxon>Bacteria</taxon>
        <taxon>Bacillati</taxon>
        <taxon>Bacillota</taxon>
        <taxon>Erysipelotrichia</taxon>
        <taxon>Erysipelotrichales</taxon>
        <taxon>Erysipelotrichaceae</taxon>
        <taxon>Amedibacillus</taxon>
    </lineage>
</organism>
<dbReference type="RefSeq" id="WP_233509536.1">
    <property type="nucleotide sequence ID" value="NZ_JAKVPQ010000003.1"/>
</dbReference>
<keyword evidence="2" id="KW-1133">Transmembrane helix</keyword>
<feature type="transmembrane region" description="Helical" evidence="2">
    <location>
        <begin position="12"/>
        <end position="31"/>
    </location>
</feature>
<evidence type="ECO:0000313" key="5">
    <source>
        <dbReference type="Proteomes" id="UP001202402"/>
    </source>
</evidence>
<dbReference type="Gene3D" id="3.20.20.370">
    <property type="entry name" value="Glycoside hydrolase/deacetylase"/>
    <property type="match status" value="1"/>
</dbReference>
<evidence type="ECO:0000313" key="4">
    <source>
        <dbReference type="EMBL" id="MCH4284567.1"/>
    </source>
</evidence>
<dbReference type="PANTHER" id="PTHR34216:SF7">
    <property type="entry name" value="POLY-BETA-1,6-N-ACETYL-D-GLUCOSAMINE N-DEACETYLASE"/>
    <property type="match status" value="1"/>
</dbReference>
<comment type="caution">
    <text evidence="4">The sequence shown here is derived from an EMBL/GenBank/DDBJ whole genome shotgun (WGS) entry which is preliminary data.</text>
</comment>
<evidence type="ECO:0000256" key="2">
    <source>
        <dbReference type="SAM" id="Phobius"/>
    </source>
</evidence>
<dbReference type="Proteomes" id="UP001202402">
    <property type="component" value="Unassembled WGS sequence"/>
</dbReference>
<evidence type="ECO:0000259" key="3">
    <source>
        <dbReference type="PROSITE" id="PS51677"/>
    </source>
</evidence>
<dbReference type="PROSITE" id="PS51677">
    <property type="entry name" value="NODB"/>
    <property type="match status" value="1"/>
</dbReference>
<keyword evidence="5" id="KW-1185">Reference proteome</keyword>
<reference evidence="4 5" key="1">
    <citation type="submission" date="2022-02" db="EMBL/GenBank/DDBJ databases">
        <title>Genome of Erysipelotrichaceae sp. nov. NSJ-176 isolated from human feces.</title>
        <authorList>
            <person name="Abdugheni R."/>
        </authorList>
    </citation>
    <scope>NUCLEOTIDE SEQUENCE [LARGE SCALE GENOMIC DNA]</scope>
    <source>
        <strain evidence="4 5">NSJ-176</strain>
    </source>
</reference>
<dbReference type="EMBL" id="JAKVPQ010000003">
    <property type="protein sequence ID" value="MCH4284567.1"/>
    <property type="molecule type" value="Genomic_DNA"/>
</dbReference>
<proteinExistence type="predicted"/>
<dbReference type="SUPFAM" id="SSF88713">
    <property type="entry name" value="Glycoside hydrolase/deacetylase"/>
    <property type="match status" value="1"/>
</dbReference>
<evidence type="ECO:0000256" key="1">
    <source>
        <dbReference type="ARBA" id="ARBA00022729"/>
    </source>
</evidence>
<dbReference type="InterPro" id="IPR051398">
    <property type="entry name" value="Polysacch_Deacetylase"/>
</dbReference>
<dbReference type="PANTHER" id="PTHR34216">
    <property type="match status" value="1"/>
</dbReference>
<keyword evidence="1" id="KW-0732">Signal</keyword>